<dbReference type="EMBL" id="QSJP01000003">
    <property type="protein sequence ID" value="RHD90225.1"/>
    <property type="molecule type" value="Genomic_DNA"/>
</dbReference>
<evidence type="ECO:0000313" key="1">
    <source>
        <dbReference type="EMBL" id="RHD90225.1"/>
    </source>
</evidence>
<reference evidence="3 4" key="1">
    <citation type="submission" date="2018-08" db="EMBL/GenBank/DDBJ databases">
        <title>A genome reference for cultivated species of the human gut microbiota.</title>
        <authorList>
            <person name="Zou Y."/>
            <person name="Xue W."/>
            <person name="Luo G."/>
        </authorList>
    </citation>
    <scope>NUCLEOTIDE SEQUENCE [LARGE SCALE GENOMIC DNA]</scope>
    <source>
        <strain evidence="2 3">AF37-12</strain>
        <strain evidence="1 4">AM30-26</strain>
    </source>
</reference>
<dbReference type="AlphaFoldDB" id="A0A414HS62"/>
<dbReference type="Proteomes" id="UP000284785">
    <property type="component" value="Unassembled WGS sequence"/>
</dbReference>
<comment type="caution">
    <text evidence="1">The sequence shown here is derived from an EMBL/GenBank/DDBJ whole genome shotgun (WGS) entry which is preliminary data.</text>
</comment>
<organism evidence="1 4">
    <name type="scientific">Bacteroides thetaiotaomicron</name>
    <dbReference type="NCBI Taxonomy" id="818"/>
    <lineage>
        <taxon>Bacteria</taxon>
        <taxon>Pseudomonadati</taxon>
        <taxon>Bacteroidota</taxon>
        <taxon>Bacteroidia</taxon>
        <taxon>Bacteroidales</taxon>
        <taxon>Bacteroidaceae</taxon>
        <taxon>Bacteroides</taxon>
    </lineage>
</organism>
<name>A0A414HS62_BACT4</name>
<evidence type="ECO:0008006" key="5">
    <source>
        <dbReference type="Google" id="ProtNLM"/>
    </source>
</evidence>
<gene>
    <name evidence="2" type="ORF">DW011_14715</name>
    <name evidence="1" type="ORF">DW780_04350</name>
</gene>
<protein>
    <recommendedName>
        <fullName evidence="5">NVEALA protein</fullName>
    </recommendedName>
</protein>
<dbReference type="EMBL" id="QROV01000016">
    <property type="protein sequence ID" value="RHL57537.1"/>
    <property type="molecule type" value="Genomic_DNA"/>
</dbReference>
<sequence>MYLYYSYYLKISVMKKVNVLLAICVAVFSVYSWAYCSKSSTNSLFSLMDIVNIEALGTPETGTATCSISYDCINSSGQRDGEVKCTGTEKCHRGIDKSGTVIIKEKRWVECDGLKTYC</sequence>
<proteinExistence type="predicted"/>
<evidence type="ECO:0000313" key="4">
    <source>
        <dbReference type="Proteomes" id="UP000284785"/>
    </source>
</evidence>
<evidence type="ECO:0000313" key="2">
    <source>
        <dbReference type="EMBL" id="RHL57537.1"/>
    </source>
</evidence>
<dbReference type="Proteomes" id="UP000283616">
    <property type="component" value="Unassembled WGS sequence"/>
</dbReference>
<accession>A0A414HS62</accession>
<evidence type="ECO:0000313" key="3">
    <source>
        <dbReference type="Proteomes" id="UP000283616"/>
    </source>
</evidence>